<evidence type="ECO:0000256" key="7">
    <source>
        <dbReference type="ARBA" id="ARBA00023224"/>
    </source>
</evidence>
<comment type="caution">
    <text evidence="8">Lacks conserved residue(s) required for the propagation of feature annotation.</text>
</comment>
<evidence type="ECO:0000256" key="4">
    <source>
        <dbReference type="ARBA" id="ARBA00022989"/>
    </source>
</evidence>
<evidence type="ECO:0000256" key="3">
    <source>
        <dbReference type="ARBA" id="ARBA00022692"/>
    </source>
</evidence>
<evidence type="ECO:0000313" key="10">
    <source>
        <dbReference type="Proteomes" id="UP000466442"/>
    </source>
</evidence>
<dbReference type="OrthoDB" id="6366728at2759"/>
<proteinExistence type="inferred from homology"/>
<dbReference type="GO" id="GO:0007165">
    <property type="term" value="P:signal transduction"/>
    <property type="evidence" value="ECO:0007669"/>
    <property type="project" value="UniProtKB-KW"/>
</dbReference>
<dbReference type="GO" id="GO:0043025">
    <property type="term" value="C:neuronal cell body"/>
    <property type="evidence" value="ECO:0007669"/>
    <property type="project" value="TreeGrafter"/>
</dbReference>
<accession>A0A8S9Y6Z2</accession>
<dbReference type="Proteomes" id="UP000466442">
    <property type="component" value="Linkage Group LG1"/>
</dbReference>
<dbReference type="GO" id="GO:0030424">
    <property type="term" value="C:axon"/>
    <property type="evidence" value="ECO:0007669"/>
    <property type="project" value="TreeGrafter"/>
</dbReference>
<dbReference type="PANTHER" id="PTHR21143:SF132">
    <property type="entry name" value="GUSTATORY AND PHEROMONE RECEPTOR 33A"/>
    <property type="match status" value="1"/>
</dbReference>
<evidence type="ECO:0000256" key="5">
    <source>
        <dbReference type="ARBA" id="ARBA00023136"/>
    </source>
</evidence>
<name>A0A8S9Y6Z2_APOLU</name>
<comment type="subcellular location">
    <subcellularLocation>
        <location evidence="1 8">Cell membrane</location>
        <topology evidence="1 8">Multi-pass membrane protein</topology>
    </subcellularLocation>
</comment>
<dbReference type="GO" id="GO:0030425">
    <property type="term" value="C:dendrite"/>
    <property type="evidence" value="ECO:0007669"/>
    <property type="project" value="TreeGrafter"/>
</dbReference>
<sequence length="322" mass="37824">MKDYTDRVQELLELQPKVENGAIEAEWNKIKDCVVTAAKDILGERSPNQRNEWFDDECARATTSKNKAYQRMIQGRRTRGIQREYEDRRRHEKKIHRRKKRELDKKEIDELQEDYQSNRFMILVRHLNHALDSLLRKMDSSERSNTKELIKNYNDLYEVAKLFNDAYSLQNLVILTHHLFVGTFALYYFFEAVLHLYPADVSYKKYYLSSLSALFYFVMIILKFTLCQTTKSKAEDFKLSLYDRISSDPDASLPLSAIPPIYKEIKFSAFNVVDLDYQALNSIVMTIVTYQVILLQFTTVSSHVEVDKGSNTTKIPPLEYYG</sequence>
<comment type="caution">
    <text evidence="9">The sequence shown here is derived from an EMBL/GenBank/DDBJ whole genome shotgun (WGS) entry which is preliminary data.</text>
</comment>
<reference evidence="9" key="1">
    <citation type="journal article" date="2021" name="Mol. Ecol. Resour.">
        <title>Apolygus lucorum genome provides insights into omnivorousness and mesophyll feeding.</title>
        <authorList>
            <person name="Liu Y."/>
            <person name="Liu H."/>
            <person name="Wang H."/>
            <person name="Huang T."/>
            <person name="Liu B."/>
            <person name="Yang B."/>
            <person name="Yin L."/>
            <person name="Li B."/>
            <person name="Zhang Y."/>
            <person name="Zhang S."/>
            <person name="Jiang F."/>
            <person name="Zhang X."/>
            <person name="Ren Y."/>
            <person name="Wang B."/>
            <person name="Wang S."/>
            <person name="Lu Y."/>
            <person name="Wu K."/>
            <person name="Fan W."/>
            <person name="Wang G."/>
        </authorList>
    </citation>
    <scope>NUCLEOTIDE SEQUENCE</scope>
    <source>
        <strain evidence="9">12Hb</strain>
    </source>
</reference>
<feature type="transmembrane region" description="Helical" evidence="8">
    <location>
        <begin position="206"/>
        <end position="226"/>
    </location>
</feature>
<feature type="transmembrane region" description="Helical" evidence="8">
    <location>
        <begin position="171"/>
        <end position="190"/>
    </location>
</feature>
<keyword evidence="6 8" id="KW-0675">Receptor</keyword>
<gene>
    <name evidence="9" type="ORF">GE061_000414</name>
</gene>
<dbReference type="PANTHER" id="PTHR21143">
    <property type="entry name" value="INVERTEBRATE GUSTATORY RECEPTOR"/>
    <property type="match status" value="1"/>
</dbReference>
<keyword evidence="3 8" id="KW-0812">Transmembrane</keyword>
<dbReference type="GO" id="GO:0007635">
    <property type="term" value="P:chemosensory behavior"/>
    <property type="evidence" value="ECO:0007669"/>
    <property type="project" value="TreeGrafter"/>
</dbReference>
<keyword evidence="10" id="KW-1185">Reference proteome</keyword>
<dbReference type="EMBL" id="WIXP02000001">
    <property type="protein sequence ID" value="KAF6216076.1"/>
    <property type="molecule type" value="Genomic_DNA"/>
</dbReference>
<evidence type="ECO:0000256" key="6">
    <source>
        <dbReference type="ARBA" id="ARBA00023170"/>
    </source>
</evidence>
<dbReference type="InterPro" id="IPR013604">
    <property type="entry name" value="7TM_chemorcpt"/>
</dbReference>
<dbReference type="Pfam" id="PF08395">
    <property type="entry name" value="7tm_7"/>
    <property type="match status" value="1"/>
</dbReference>
<dbReference type="GO" id="GO:0050909">
    <property type="term" value="P:sensory perception of taste"/>
    <property type="evidence" value="ECO:0007669"/>
    <property type="project" value="InterPro"/>
</dbReference>
<dbReference type="GO" id="GO:0005886">
    <property type="term" value="C:plasma membrane"/>
    <property type="evidence" value="ECO:0007669"/>
    <property type="project" value="UniProtKB-SubCell"/>
</dbReference>
<evidence type="ECO:0000313" key="9">
    <source>
        <dbReference type="EMBL" id="KAF6216076.1"/>
    </source>
</evidence>
<organism evidence="9 10">
    <name type="scientific">Apolygus lucorum</name>
    <name type="common">Small green plant bug</name>
    <name type="synonym">Lygocoris lucorum</name>
    <dbReference type="NCBI Taxonomy" id="248454"/>
    <lineage>
        <taxon>Eukaryota</taxon>
        <taxon>Metazoa</taxon>
        <taxon>Ecdysozoa</taxon>
        <taxon>Arthropoda</taxon>
        <taxon>Hexapoda</taxon>
        <taxon>Insecta</taxon>
        <taxon>Pterygota</taxon>
        <taxon>Neoptera</taxon>
        <taxon>Paraneoptera</taxon>
        <taxon>Hemiptera</taxon>
        <taxon>Heteroptera</taxon>
        <taxon>Panheteroptera</taxon>
        <taxon>Cimicomorpha</taxon>
        <taxon>Miridae</taxon>
        <taxon>Mirini</taxon>
        <taxon>Apolygus</taxon>
    </lineage>
</organism>
<evidence type="ECO:0000256" key="8">
    <source>
        <dbReference type="RuleBase" id="RU363108"/>
    </source>
</evidence>
<evidence type="ECO:0000256" key="1">
    <source>
        <dbReference type="ARBA" id="ARBA00004651"/>
    </source>
</evidence>
<keyword evidence="4 8" id="KW-1133">Transmembrane helix</keyword>
<keyword evidence="7 8" id="KW-0807">Transducer</keyword>
<comment type="function">
    <text evidence="8">Gustatory receptor which mediates acceptance or avoidance behavior, depending on its substrates.</text>
</comment>
<keyword evidence="5 8" id="KW-0472">Membrane</keyword>
<protein>
    <recommendedName>
        <fullName evidence="8">Gustatory receptor</fullName>
    </recommendedName>
</protein>
<dbReference type="AlphaFoldDB" id="A0A8S9Y6Z2"/>
<keyword evidence="2 8" id="KW-1003">Cell membrane</keyword>
<comment type="similarity">
    <text evidence="8">Belongs to the insect chemoreceptor superfamily. Gustatory receptor (GR) family.</text>
</comment>
<dbReference type="GO" id="GO:0008049">
    <property type="term" value="P:male courtship behavior"/>
    <property type="evidence" value="ECO:0007669"/>
    <property type="project" value="TreeGrafter"/>
</dbReference>
<evidence type="ECO:0000256" key="2">
    <source>
        <dbReference type="ARBA" id="ARBA00022475"/>
    </source>
</evidence>